<keyword evidence="2" id="KW-1185">Reference proteome</keyword>
<sequence>MYIIGKDMWLIGNADEKGYVRVSDSLRFMETCHQIRSEAEVLYWQSKVVRFGPPYDAESSIGRLLDALTLEQCNAIRTVQVHKDELSQDALWEQLPRLRGLKQLTLWGSYYSEGSDSVLVEGLTKISKRVDALVGHKVELLVEEDD</sequence>
<proteinExistence type="predicted"/>
<name>A0ABR3RXW6_9PLEO</name>
<dbReference type="Proteomes" id="UP001521222">
    <property type="component" value="Unassembled WGS sequence"/>
</dbReference>
<protein>
    <submittedName>
        <fullName evidence="1">Uncharacterized protein</fullName>
    </submittedName>
</protein>
<evidence type="ECO:0000313" key="2">
    <source>
        <dbReference type="Proteomes" id="UP001521222"/>
    </source>
</evidence>
<comment type="caution">
    <text evidence="1">The sequence shown here is derived from an EMBL/GenBank/DDBJ whole genome shotgun (WGS) entry which is preliminary data.</text>
</comment>
<accession>A0ABR3RXW6</accession>
<organism evidence="1 2">
    <name type="scientific">Nothophoma quercina</name>
    <dbReference type="NCBI Taxonomy" id="749835"/>
    <lineage>
        <taxon>Eukaryota</taxon>
        <taxon>Fungi</taxon>
        <taxon>Dikarya</taxon>
        <taxon>Ascomycota</taxon>
        <taxon>Pezizomycotina</taxon>
        <taxon>Dothideomycetes</taxon>
        <taxon>Pleosporomycetidae</taxon>
        <taxon>Pleosporales</taxon>
        <taxon>Pleosporineae</taxon>
        <taxon>Didymellaceae</taxon>
        <taxon>Nothophoma</taxon>
    </lineage>
</organism>
<dbReference type="EMBL" id="JAKIXB020000004">
    <property type="protein sequence ID" value="KAL1609274.1"/>
    <property type="molecule type" value="Genomic_DNA"/>
</dbReference>
<evidence type="ECO:0000313" key="1">
    <source>
        <dbReference type="EMBL" id="KAL1609274.1"/>
    </source>
</evidence>
<gene>
    <name evidence="1" type="ORF">SLS59_001639</name>
</gene>
<reference evidence="1 2" key="1">
    <citation type="submission" date="2024-02" db="EMBL/GenBank/DDBJ databases">
        <title>De novo assembly and annotation of 12 fungi associated with fruit tree decline syndrome in Ontario, Canada.</title>
        <authorList>
            <person name="Sulman M."/>
            <person name="Ellouze W."/>
            <person name="Ilyukhin E."/>
        </authorList>
    </citation>
    <scope>NUCLEOTIDE SEQUENCE [LARGE SCALE GENOMIC DNA]</scope>
    <source>
        <strain evidence="1 2">M97-236</strain>
    </source>
</reference>